<dbReference type="AlphaFoldDB" id="A0A8T0IKZ2"/>
<dbReference type="InterPro" id="IPR008862">
    <property type="entry name" value="Tcp11"/>
</dbReference>
<evidence type="ECO:0000256" key="1">
    <source>
        <dbReference type="ARBA" id="ARBA00010954"/>
    </source>
</evidence>
<dbReference type="Proteomes" id="UP000822688">
    <property type="component" value="Chromosome 3"/>
</dbReference>
<keyword evidence="4" id="KW-1185">Reference proteome</keyword>
<organism evidence="2 4">
    <name type="scientific">Ceratodon purpureus</name>
    <name type="common">Fire moss</name>
    <name type="synonym">Dicranum purpureum</name>
    <dbReference type="NCBI Taxonomy" id="3225"/>
    <lineage>
        <taxon>Eukaryota</taxon>
        <taxon>Viridiplantae</taxon>
        <taxon>Streptophyta</taxon>
        <taxon>Embryophyta</taxon>
        <taxon>Bryophyta</taxon>
        <taxon>Bryophytina</taxon>
        <taxon>Bryopsida</taxon>
        <taxon>Dicranidae</taxon>
        <taxon>Pseudoditrichales</taxon>
        <taxon>Ditrichaceae</taxon>
        <taxon>Ceratodon</taxon>
    </lineage>
</organism>
<protein>
    <submittedName>
        <fullName evidence="2">Uncharacterized protein</fullName>
    </submittedName>
</protein>
<dbReference type="PANTHER" id="PTHR12832:SF11">
    <property type="entry name" value="LD23868P"/>
    <property type="match status" value="1"/>
</dbReference>
<evidence type="ECO:0000313" key="2">
    <source>
        <dbReference type="EMBL" id="KAG0584440.1"/>
    </source>
</evidence>
<comment type="similarity">
    <text evidence="1">Belongs to the TCP11 family.</text>
</comment>
<evidence type="ECO:0000313" key="3">
    <source>
        <dbReference type="EMBL" id="KAG0584451.1"/>
    </source>
</evidence>
<comment type="caution">
    <text evidence="2">The sequence shown here is derived from an EMBL/GenBank/DDBJ whole genome shotgun (WGS) entry which is preliminary data.</text>
</comment>
<dbReference type="PANTHER" id="PTHR12832">
    <property type="entry name" value="TESTIS-SPECIFIC PROTEIN PBS13 T-COMPLEX 11"/>
    <property type="match status" value="1"/>
</dbReference>
<proteinExistence type="inferred from homology"/>
<gene>
    <name evidence="2" type="ORF">KC19_3G209600</name>
    <name evidence="3" type="ORF">KC19_3G210600</name>
</gene>
<dbReference type="EMBL" id="CM026423">
    <property type="protein sequence ID" value="KAG0584440.1"/>
    <property type="molecule type" value="Genomic_DNA"/>
</dbReference>
<dbReference type="EMBL" id="CM026423">
    <property type="protein sequence ID" value="KAG0584451.1"/>
    <property type="molecule type" value="Genomic_DNA"/>
</dbReference>
<accession>A0A8T0IKZ2</accession>
<evidence type="ECO:0000313" key="4">
    <source>
        <dbReference type="Proteomes" id="UP000822688"/>
    </source>
</evidence>
<reference evidence="2" key="1">
    <citation type="submission" date="2020-06" db="EMBL/GenBank/DDBJ databases">
        <title>WGS assembly of Ceratodon purpureus strain R40.</title>
        <authorList>
            <person name="Carey S.B."/>
            <person name="Jenkins J."/>
            <person name="Shu S."/>
            <person name="Lovell J.T."/>
            <person name="Sreedasyam A."/>
            <person name="Maumus F."/>
            <person name="Tiley G.P."/>
            <person name="Fernandez-Pozo N."/>
            <person name="Barry K."/>
            <person name="Chen C."/>
            <person name="Wang M."/>
            <person name="Lipzen A."/>
            <person name="Daum C."/>
            <person name="Saski C.A."/>
            <person name="Payton A.C."/>
            <person name="Mcbreen J.C."/>
            <person name="Conrad R.E."/>
            <person name="Kollar L.M."/>
            <person name="Olsson S."/>
            <person name="Huttunen S."/>
            <person name="Landis J.B."/>
            <person name="Wickett N.J."/>
            <person name="Johnson M.G."/>
            <person name="Rensing S.A."/>
            <person name="Grimwood J."/>
            <person name="Schmutz J."/>
            <person name="Mcdaniel S.F."/>
        </authorList>
    </citation>
    <scope>NUCLEOTIDE SEQUENCE</scope>
    <source>
        <strain evidence="2">R40</strain>
    </source>
</reference>
<name>A0A8T0IKZ2_CERPU</name>
<dbReference type="Pfam" id="PF05794">
    <property type="entry name" value="Tcp11"/>
    <property type="match status" value="1"/>
</dbReference>
<dbReference type="GO" id="GO:0007165">
    <property type="term" value="P:signal transduction"/>
    <property type="evidence" value="ECO:0007669"/>
    <property type="project" value="TreeGrafter"/>
</dbReference>
<sequence>MLLVGLGFYGLLEGAELTNETIVNEMLHDAKWQLKNGGASPTGPELSLATKRMIEIQTQVRTTMENAFWDSIAAGLAQKPTDYKRFVSLIGEVREELEALVPEGWRDELRESMDLELIAQVIHLLESSSTIQLSRQQGPRGRILHYDCQRPPFHI</sequence>